<keyword evidence="2" id="KW-1185">Reference proteome</keyword>
<accession>A5D4E7</accession>
<evidence type="ECO:0000313" key="1">
    <source>
        <dbReference type="EMBL" id="BAF58878.1"/>
    </source>
</evidence>
<proteinExistence type="predicted"/>
<dbReference type="Proteomes" id="UP000006556">
    <property type="component" value="Chromosome"/>
</dbReference>
<dbReference type="InterPro" id="IPR011856">
    <property type="entry name" value="tRNA_endonuc-like_dom_sf"/>
</dbReference>
<gene>
    <name evidence="1" type="ordered locus">PTH_0697</name>
</gene>
<dbReference type="eggNOG" id="ENOG503466M">
    <property type="taxonomic scope" value="Bacteria"/>
</dbReference>
<dbReference type="GO" id="GO:0003676">
    <property type="term" value="F:nucleic acid binding"/>
    <property type="evidence" value="ECO:0007669"/>
    <property type="project" value="InterPro"/>
</dbReference>
<dbReference type="HOGENOM" id="CLU_1702939_0_0_9"/>
<sequence length="158" mass="18470">MRNTGHEGRTFRSTASFGKRQEYVVIAELLRRGFDVYQTLVDDQGIDCIIRQEREGGLRYLDLQIKARSKDCNPRNAGRFAAMDIVNPRPNYFFVFYSEQANTYWVVPSEELVRLARRNKTGRNKGRYTINFCNVRADGTVAPRPKFDRYKNNFSLLE</sequence>
<reference evidence="2" key="1">
    <citation type="journal article" date="2008" name="Genome Res.">
        <title>The genome of Pelotomaculum thermopropionicum reveals niche-associated evolution in anaerobic microbiota.</title>
        <authorList>
            <person name="Kosaka T."/>
            <person name="Kato S."/>
            <person name="Shimoyama T."/>
            <person name="Ishii S."/>
            <person name="Abe T."/>
            <person name="Watanabe K."/>
        </authorList>
    </citation>
    <scope>NUCLEOTIDE SEQUENCE [LARGE SCALE GENOMIC DNA]</scope>
    <source>
        <strain evidence="2">DSM 13744 / JCM 10971 / SI</strain>
    </source>
</reference>
<dbReference type="KEGG" id="pth:PTH_0697"/>
<organism evidence="1 2">
    <name type="scientific">Pelotomaculum thermopropionicum (strain DSM 13744 / JCM 10971 / SI)</name>
    <dbReference type="NCBI Taxonomy" id="370438"/>
    <lineage>
        <taxon>Bacteria</taxon>
        <taxon>Bacillati</taxon>
        <taxon>Bacillota</taxon>
        <taxon>Clostridia</taxon>
        <taxon>Eubacteriales</taxon>
        <taxon>Desulfotomaculaceae</taxon>
        <taxon>Pelotomaculum</taxon>
    </lineage>
</organism>
<dbReference type="AlphaFoldDB" id="A5D4E7"/>
<dbReference type="EMBL" id="AP009389">
    <property type="protein sequence ID" value="BAF58878.1"/>
    <property type="molecule type" value="Genomic_DNA"/>
</dbReference>
<dbReference type="Gene3D" id="3.40.1350.10">
    <property type="match status" value="1"/>
</dbReference>
<name>A5D4E7_PELTS</name>
<dbReference type="STRING" id="370438.PTH_0697"/>
<evidence type="ECO:0000313" key="2">
    <source>
        <dbReference type="Proteomes" id="UP000006556"/>
    </source>
</evidence>
<protein>
    <recommendedName>
        <fullName evidence="3">PD(D/E)XK endonuclease domain-containing protein</fullName>
    </recommendedName>
</protein>
<evidence type="ECO:0008006" key="3">
    <source>
        <dbReference type="Google" id="ProtNLM"/>
    </source>
</evidence>